<feature type="region of interest" description="Disordered" evidence="1">
    <location>
        <begin position="144"/>
        <end position="170"/>
    </location>
</feature>
<feature type="region of interest" description="Disordered" evidence="1">
    <location>
        <begin position="352"/>
        <end position="421"/>
    </location>
</feature>
<dbReference type="EMBL" id="ML210975">
    <property type="protein sequence ID" value="TFK93883.1"/>
    <property type="molecule type" value="Genomic_DNA"/>
</dbReference>
<accession>A0A5C3Q627</accession>
<dbReference type="Proteomes" id="UP000308197">
    <property type="component" value="Unassembled WGS sequence"/>
</dbReference>
<evidence type="ECO:0000313" key="2">
    <source>
        <dbReference type="EMBL" id="TFK93883.1"/>
    </source>
</evidence>
<dbReference type="AlphaFoldDB" id="A0A5C3Q627"/>
<feature type="compositionally biased region" description="Low complexity" evidence="1">
    <location>
        <begin position="444"/>
        <end position="459"/>
    </location>
</feature>
<evidence type="ECO:0000256" key="1">
    <source>
        <dbReference type="SAM" id="MobiDB-lite"/>
    </source>
</evidence>
<feature type="region of interest" description="Disordered" evidence="1">
    <location>
        <begin position="438"/>
        <end position="460"/>
    </location>
</feature>
<feature type="compositionally biased region" description="Basic and acidic residues" evidence="1">
    <location>
        <begin position="411"/>
        <end position="421"/>
    </location>
</feature>
<sequence length="511" mass="56000">MYKSYVKDPYTSLPRRSRSKFRRCEPLCQPEEDELPREMLLELLCATISHEQARVKVLADTLDHDFSSDLSLGQPEVQQASYCNAPDTTDSFRQRSSWNSGDIAIANKNDYLLTPIRKRLFPKASPSVLKNLLSTPSLRIFTPDVSGHLSDTPLSDSSREARGTAPPTENAYDLLARISPLQLRSPEVTPFHPSGPIPYLTSHSLPPSPPQSTELPSAVFTSQAGSEAGYSWSQQTPGTRLASPSPEPHAAPRGSSHARPHHDPFQDAISSSLRASPCSPLVSRTAEGEGMPSESSPYLRPGLCRPSDPRLLMHNHLAFGVVRDFQRVMDELQGLGPRNVGTECTESANELVASVPPSSPPREAAPSPVQNQAMTHSQAAGSLNATSSEQKRTTAAARLLPSQCPDLEDGSADHKDEQRTIKDFSSWARPLDLEDCSSRRSAADSRSGLGVSSLPPSSSFNGLQEEFITLLSDQATEEEEHARRLRDMAEELQKLACWRRQLAEVVANQRL</sequence>
<feature type="region of interest" description="Disordered" evidence="1">
    <location>
        <begin position="186"/>
        <end position="302"/>
    </location>
</feature>
<proteinExistence type="predicted"/>
<evidence type="ECO:0000313" key="3">
    <source>
        <dbReference type="Proteomes" id="UP000308197"/>
    </source>
</evidence>
<keyword evidence="3" id="KW-1185">Reference proteome</keyword>
<organism evidence="2 3">
    <name type="scientific">Polyporus arcularius HHB13444</name>
    <dbReference type="NCBI Taxonomy" id="1314778"/>
    <lineage>
        <taxon>Eukaryota</taxon>
        <taxon>Fungi</taxon>
        <taxon>Dikarya</taxon>
        <taxon>Basidiomycota</taxon>
        <taxon>Agaricomycotina</taxon>
        <taxon>Agaricomycetes</taxon>
        <taxon>Polyporales</taxon>
        <taxon>Polyporaceae</taxon>
        <taxon>Polyporus</taxon>
    </lineage>
</organism>
<feature type="compositionally biased region" description="Polar residues" evidence="1">
    <location>
        <begin position="370"/>
        <end position="388"/>
    </location>
</feature>
<gene>
    <name evidence="2" type="ORF">K466DRAFT_658182</name>
</gene>
<reference evidence="2 3" key="1">
    <citation type="journal article" date="2019" name="Nat. Ecol. Evol.">
        <title>Megaphylogeny resolves global patterns of mushroom evolution.</title>
        <authorList>
            <person name="Varga T."/>
            <person name="Krizsan K."/>
            <person name="Foldi C."/>
            <person name="Dima B."/>
            <person name="Sanchez-Garcia M."/>
            <person name="Sanchez-Ramirez S."/>
            <person name="Szollosi G.J."/>
            <person name="Szarkandi J.G."/>
            <person name="Papp V."/>
            <person name="Albert L."/>
            <person name="Andreopoulos W."/>
            <person name="Angelini C."/>
            <person name="Antonin V."/>
            <person name="Barry K.W."/>
            <person name="Bougher N.L."/>
            <person name="Buchanan P."/>
            <person name="Buyck B."/>
            <person name="Bense V."/>
            <person name="Catcheside P."/>
            <person name="Chovatia M."/>
            <person name="Cooper J."/>
            <person name="Damon W."/>
            <person name="Desjardin D."/>
            <person name="Finy P."/>
            <person name="Geml J."/>
            <person name="Haridas S."/>
            <person name="Hughes K."/>
            <person name="Justo A."/>
            <person name="Karasinski D."/>
            <person name="Kautmanova I."/>
            <person name="Kiss B."/>
            <person name="Kocsube S."/>
            <person name="Kotiranta H."/>
            <person name="LaButti K.M."/>
            <person name="Lechner B.E."/>
            <person name="Liimatainen K."/>
            <person name="Lipzen A."/>
            <person name="Lukacs Z."/>
            <person name="Mihaltcheva S."/>
            <person name="Morgado L.N."/>
            <person name="Niskanen T."/>
            <person name="Noordeloos M.E."/>
            <person name="Ohm R.A."/>
            <person name="Ortiz-Santana B."/>
            <person name="Ovrebo C."/>
            <person name="Racz N."/>
            <person name="Riley R."/>
            <person name="Savchenko A."/>
            <person name="Shiryaev A."/>
            <person name="Soop K."/>
            <person name="Spirin V."/>
            <person name="Szebenyi C."/>
            <person name="Tomsovsky M."/>
            <person name="Tulloss R.E."/>
            <person name="Uehling J."/>
            <person name="Grigoriev I.V."/>
            <person name="Vagvolgyi C."/>
            <person name="Papp T."/>
            <person name="Martin F.M."/>
            <person name="Miettinen O."/>
            <person name="Hibbett D.S."/>
            <person name="Nagy L.G."/>
        </authorList>
    </citation>
    <scope>NUCLEOTIDE SEQUENCE [LARGE SCALE GENOMIC DNA]</scope>
    <source>
        <strain evidence="2 3">HHB13444</strain>
    </source>
</reference>
<feature type="compositionally biased region" description="Polar residues" evidence="1">
    <location>
        <begin position="201"/>
        <end position="238"/>
    </location>
</feature>
<dbReference type="InParanoid" id="A0A5C3Q627"/>
<name>A0A5C3Q627_9APHY</name>
<protein>
    <submittedName>
        <fullName evidence="2">Uncharacterized protein</fullName>
    </submittedName>
</protein>
<feature type="compositionally biased region" description="Low complexity" evidence="1">
    <location>
        <begin position="352"/>
        <end position="369"/>
    </location>
</feature>